<keyword evidence="1" id="KW-0677">Repeat</keyword>
<dbReference type="PROSITE" id="PS50088">
    <property type="entry name" value="ANK_REPEAT"/>
    <property type="match status" value="3"/>
</dbReference>
<dbReference type="PANTHER" id="PTHR24193">
    <property type="entry name" value="ANKYRIN REPEAT PROTEIN"/>
    <property type="match status" value="1"/>
</dbReference>
<organism evidence="4 5">
    <name type="scientific">Porphyridium purpureum</name>
    <name type="common">Red alga</name>
    <name type="synonym">Porphyridium cruentum</name>
    <dbReference type="NCBI Taxonomy" id="35688"/>
    <lineage>
        <taxon>Eukaryota</taxon>
        <taxon>Rhodophyta</taxon>
        <taxon>Bangiophyceae</taxon>
        <taxon>Porphyridiales</taxon>
        <taxon>Porphyridiaceae</taxon>
        <taxon>Porphyridium</taxon>
    </lineage>
</organism>
<feature type="repeat" description="ANK" evidence="3">
    <location>
        <begin position="130"/>
        <end position="162"/>
    </location>
</feature>
<dbReference type="InterPro" id="IPR036770">
    <property type="entry name" value="Ankyrin_rpt-contain_sf"/>
</dbReference>
<reference evidence="5" key="1">
    <citation type="journal article" date="2019" name="Nat. Commun.">
        <title>Expansion of phycobilisome linker gene families in mesophilic red algae.</title>
        <authorList>
            <person name="Lee J."/>
            <person name="Kim D."/>
            <person name="Bhattacharya D."/>
            <person name="Yoon H.S."/>
        </authorList>
    </citation>
    <scope>NUCLEOTIDE SEQUENCE [LARGE SCALE GENOMIC DNA]</scope>
    <source>
        <strain evidence="5">CCMP 1328</strain>
    </source>
</reference>
<dbReference type="PANTHER" id="PTHR24193:SF121">
    <property type="entry name" value="ADA2A-CONTAINING COMPLEX COMPONENT 3, ISOFORM D"/>
    <property type="match status" value="1"/>
</dbReference>
<keyword evidence="2 3" id="KW-0040">ANK repeat</keyword>
<dbReference type="AlphaFoldDB" id="A0A5J4YMK2"/>
<protein>
    <submittedName>
        <fullName evidence="4">Putative ankyrin repeat protein</fullName>
    </submittedName>
</protein>
<evidence type="ECO:0000256" key="1">
    <source>
        <dbReference type="ARBA" id="ARBA00022737"/>
    </source>
</evidence>
<dbReference type="PROSITE" id="PS50297">
    <property type="entry name" value="ANK_REP_REGION"/>
    <property type="match status" value="3"/>
</dbReference>
<name>A0A5J4YMK2_PORPP</name>
<evidence type="ECO:0000256" key="3">
    <source>
        <dbReference type="PROSITE-ProRule" id="PRU00023"/>
    </source>
</evidence>
<accession>A0A5J4YMK2</accession>
<comment type="caution">
    <text evidence="4">The sequence shown here is derived from an EMBL/GenBank/DDBJ whole genome shotgun (WGS) entry which is preliminary data.</text>
</comment>
<dbReference type="Pfam" id="PF00023">
    <property type="entry name" value="Ank"/>
    <property type="match status" value="1"/>
</dbReference>
<evidence type="ECO:0000313" key="4">
    <source>
        <dbReference type="EMBL" id="KAA8491637.1"/>
    </source>
</evidence>
<dbReference type="Pfam" id="PF12796">
    <property type="entry name" value="Ank_2"/>
    <property type="match status" value="2"/>
</dbReference>
<feature type="repeat" description="ANK" evidence="3">
    <location>
        <begin position="31"/>
        <end position="63"/>
    </location>
</feature>
<dbReference type="SMART" id="SM00248">
    <property type="entry name" value="ANK"/>
    <property type="match status" value="6"/>
</dbReference>
<dbReference type="GO" id="GO:0000976">
    <property type="term" value="F:transcription cis-regulatory region binding"/>
    <property type="evidence" value="ECO:0007669"/>
    <property type="project" value="TreeGrafter"/>
</dbReference>
<dbReference type="OrthoDB" id="5670at2759"/>
<dbReference type="GO" id="GO:0045944">
    <property type="term" value="P:positive regulation of transcription by RNA polymerase II"/>
    <property type="evidence" value="ECO:0007669"/>
    <property type="project" value="TreeGrafter"/>
</dbReference>
<dbReference type="Proteomes" id="UP000324585">
    <property type="component" value="Unassembled WGS sequence"/>
</dbReference>
<dbReference type="SUPFAM" id="SSF48403">
    <property type="entry name" value="Ankyrin repeat"/>
    <property type="match status" value="1"/>
</dbReference>
<dbReference type="GO" id="GO:0005634">
    <property type="term" value="C:nucleus"/>
    <property type="evidence" value="ECO:0007669"/>
    <property type="project" value="TreeGrafter"/>
</dbReference>
<dbReference type="Gene3D" id="1.25.40.20">
    <property type="entry name" value="Ankyrin repeat-containing domain"/>
    <property type="match status" value="3"/>
</dbReference>
<proteinExistence type="predicted"/>
<dbReference type="EMBL" id="VRMN01000012">
    <property type="protein sequence ID" value="KAA8491637.1"/>
    <property type="molecule type" value="Genomic_DNA"/>
</dbReference>
<sequence length="396" mass="43597">MLLCDAASGGDESEVARLLQLGAFVDERNSEDATPLICAARSGSWSCVQLLLSHGADVNAEDKSARTAWMYSVIEGHDESLRALLEHGVDLRATQHFSWINQINEQRIGAGTCLRLLAAHGFDVNARSPGGWSYLHEAAYYSKERFVSVLLELGADANAQCNRGFTALMSAIASEDYCPFIVLLLIQHGAQVNAADERGMTALLYAAAEINNHCVGILLRHGACVLSKAHDGSNALHKVLGYMWYPMPTLLDECRLGIMHLLVRHGVLVNGQDVYGRAPLDVWSTSFLLALHDNQYGTISCWGWKHVFELLVQCGADINRGAEVECGTATALMYLMMVLGTKLPVLLEQKDDLYYNALQKAAEIESTLVLNLGRLSLAHIRRLLLEDLNEWLSEED</sequence>
<evidence type="ECO:0000256" key="2">
    <source>
        <dbReference type="ARBA" id="ARBA00023043"/>
    </source>
</evidence>
<dbReference type="InterPro" id="IPR002110">
    <property type="entry name" value="Ankyrin_rpt"/>
</dbReference>
<dbReference type="InterPro" id="IPR050663">
    <property type="entry name" value="Ankyrin-SOCS_Box"/>
</dbReference>
<feature type="repeat" description="ANK" evidence="3">
    <location>
        <begin position="163"/>
        <end position="197"/>
    </location>
</feature>
<dbReference type="OMA" id="IASEDYC"/>
<keyword evidence="5" id="KW-1185">Reference proteome</keyword>
<evidence type="ECO:0000313" key="5">
    <source>
        <dbReference type="Proteomes" id="UP000324585"/>
    </source>
</evidence>
<gene>
    <name evidence="4" type="ORF">FVE85_9684</name>
</gene>